<proteinExistence type="inferred from homology"/>
<keyword evidence="6" id="KW-0770">Synapse</keyword>
<dbReference type="GO" id="GO:0008360">
    <property type="term" value="P:regulation of cell shape"/>
    <property type="evidence" value="ECO:0007669"/>
    <property type="project" value="InterPro"/>
</dbReference>
<dbReference type="GO" id="GO:0005737">
    <property type="term" value="C:cytoplasm"/>
    <property type="evidence" value="ECO:0007669"/>
    <property type="project" value="UniProtKB-SubCell"/>
</dbReference>
<dbReference type="Proteomes" id="UP000695023">
    <property type="component" value="Unplaced"/>
</dbReference>
<evidence type="ECO:0000256" key="4">
    <source>
        <dbReference type="ARBA" id="ARBA00005756"/>
    </source>
</evidence>
<comment type="similarity">
    <text evidence="4">Belongs to the paralemmin family.</text>
</comment>
<evidence type="ECO:0000256" key="1">
    <source>
        <dbReference type="ARBA" id="ARBA00004279"/>
    </source>
</evidence>
<evidence type="ECO:0000256" key="5">
    <source>
        <dbReference type="ARBA" id="ARBA00022490"/>
    </source>
</evidence>
<evidence type="ECO:0000256" key="2">
    <source>
        <dbReference type="ARBA" id="ARBA00004496"/>
    </source>
</evidence>
<keyword evidence="8" id="KW-0966">Cell projection</keyword>
<evidence type="ECO:0000313" key="11">
    <source>
        <dbReference type="RefSeq" id="XP_005754934.1"/>
    </source>
</evidence>
<protein>
    <recommendedName>
        <fullName evidence="9">Palmdelphin</fullName>
    </recommendedName>
</protein>
<keyword evidence="10" id="KW-1185">Reference proteome</keyword>
<evidence type="ECO:0000256" key="9">
    <source>
        <dbReference type="ARBA" id="ARBA00040857"/>
    </source>
</evidence>
<dbReference type="GO" id="GO:0043197">
    <property type="term" value="C:dendritic spine"/>
    <property type="evidence" value="ECO:0007669"/>
    <property type="project" value="UniProtKB-SubCell"/>
</dbReference>
<dbReference type="AlphaFoldDB" id="A0A9Y3S4A4"/>
<evidence type="ECO:0000256" key="7">
    <source>
        <dbReference type="ARBA" id="ARBA00023054"/>
    </source>
</evidence>
<organism evidence="10 11">
    <name type="scientific">Pundamilia nyererei</name>
    <dbReference type="NCBI Taxonomy" id="303518"/>
    <lineage>
        <taxon>Eukaryota</taxon>
        <taxon>Metazoa</taxon>
        <taxon>Chordata</taxon>
        <taxon>Craniata</taxon>
        <taxon>Vertebrata</taxon>
        <taxon>Euteleostomi</taxon>
        <taxon>Actinopterygii</taxon>
        <taxon>Neopterygii</taxon>
        <taxon>Teleostei</taxon>
        <taxon>Neoteleostei</taxon>
        <taxon>Acanthomorphata</taxon>
        <taxon>Ovalentaria</taxon>
        <taxon>Cichlomorphae</taxon>
        <taxon>Cichliformes</taxon>
        <taxon>Cichlidae</taxon>
        <taxon>African cichlids</taxon>
        <taxon>Pseudocrenilabrinae</taxon>
        <taxon>Haplochromini</taxon>
        <taxon>Pundamilia</taxon>
    </lineage>
</organism>
<name>A0A9Y3S4A4_9CICH</name>
<reference evidence="11" key="1">
    <citation type="submission" date="2025-08" db="UniProtKB">
        <authorList>
            <consortium name="RefSeq"/>
        </authorList>
    </citation>
    <scope>IDENTIFICATION</scope>
</reference>
<dbReference type="GO" id="GO:0016020">
    <property type="term" value="C:membrane"/>
    <property type="evidence" value="ECO:0007669"/>
    <property type="project" value="InterPro"/>
</dbReference>
<sequence length="130" mass="15401">MEESDLLQERLQAITQKHRIQEDIKKKKVKLDQEKFKLQHLKKKALREQWLLRDSNNGVDCTQQQSFLSDREHTRALQLSIHRYKISSNRAHREAHIITIDYAWALFGLAGHSLLVSLTSKGEWEIRIQM</sequence>
<dbReference type="PANTHER" id="PTHR46881">
    <property type="entry name" value="PALMDELPHIN"/>
    <property type="match status" value="1"/>
</dbReference>
<dbReference type="GeneID" id="102208601"/>
<evidence type="ECO:0000256" key="6">
    <source>
        <dbReference type="ARBA" id="ARBA00023018"/>
    </source>
</evidence>
<dbReference type="RefSeq" id="XP_005754934.1">
    <property type="nucleotide sequence ID" value="XM_005754877.1"/>
</dbReference>
<dbReference type="PANTHER" id="PTHR46881:SF1">
    <property type="entry name" value="PALMDELPHIN"/>
    <property type="match status" value="1"/>
</dbReference>
<evidence type="ECO:0000313" key="10">
    <source>
        <dbReference type="Proteomes" id="UP000695023"/>
    </source>
</evidence>
<evidence type="ECO:0000256" key="3">
    <source>
        <dbReference type="ARBA" id="ARBA00004552"/>
    </source>
</evidence>
<comment type="subcellular location">
    <subcellularLocation>
        <location evidence="1">Cell projection</location>
        <location evidence="1">Dendrite</location>
    </subcellularLocation>
    <subcellularLocation>
        <location evidence="3">Cell projection</location>
        <location evidence="3">Dendritic spine</location>
    </subcellularLocation>
    <subcellularLocation>
        <location evidence="2">Cytoplasm</location>
    </subcellularLocation>
</comment>
<evidence type="ECO:0000256" key="8">
    <source>
        <dbReference type="ARBA" id="ARBA00023273"/>
    </source>
</evidence>
<accession>A0A9Y3S4A4</accession>
<dbReference type="Pfam" id="PF03285">
    <property type="entry name" value="Paralemmin"/>
    <property type="match status" value="1"/>
</dbReference>
<keyword evidence="5" id="KW-0963">Cytoplasm</keyword>
<dbReference type="InterPro" id="IPR004965">
    <property type="entry name" value="Paralemmin"/>
</dbReference>
<gene>
    <name evidence="11" type="primary">LOC102208601</name>
</gene>
<keyword evidence="7" id="KW-0175">Coiled coil</keyword>